<protein>
    <submittedName>
        <fullName evidence="1">Uncharacterized protein</fullName>
    </submittedName>
</protein>
<sequence>MSTSRPISTDFDAWLAGIWRGGPFTALIVLVRVAEPRIEPLRSTFVHVIGDELDWGDITMMFRSAGVSWDAAAFFGTRADDGGPVPDDVARSRLRQLEERLRLDRLLLNDAGFFDVWGRELRVDEVGTA</sequence>
<comment type="caution">
    <text evidence="1">The sequence shown here is derived from an EMBL/GenBank/DDBJ whole genome shotgun (WGS) entry which is preliminary data.</text>
</comment>
<proteinExistence type="predicted"/>
<reference evidence="1 2" key="1">
    <citation type="submission" date="2023-11" db="EMBL/GenBank/DDBJ databases">
        <authorList>
            <person name="Bao R."/>
        </authorList>
    </citation>
    <scope>NUCLEOTIDE SEQUENCE [LARGE SCALE GENOMIC DNA]</scope>
    <source>
        <strain evidence="1 2">PJ23</strain>
    </source>
</reference>
<keyword evidence="2" id="KW-1185">Reference proteome</keyword>
<gene>
    <name evidence="1" type="ORF">SCD90_15420</name>
</gene>
<name>A0ABU4RRI2_9HYPH</name>
<evidence type="ECO:0000313" key="1">
    <source>
        <dbReference type="EMBL" id="MDX6807456.1"/>
    </source>
</evidence>
<dbReference type="RefSeq" id="WP_319845592.1">
    <property type="nucleotide sequence ID" value="NZ_JAXAFJ010000012.1"/>
</dbReference>
<evidence type="ECO:0000313" key="2">
    <source>
        <dbReference type="Proteomes" id="UP001274321"/>
    </source>
</evidence>
<organism evidence="1 2">
    <name type="scientific">Terrihabitans rhizophilus</name>
    <dbReference type="NCBI Taxonomy" id="3092662"/>
    <lineage>
        <taxon>Bacteria</taxon>
        <taxon>Pseudomonadati</taxon>
        <taxon>Pseudomonadota</taxon>
        <taxon>Alphaproteobacteria</taxon>
        <taxon>Hyphomicrobiales</taxon>
        <taxon>Terrihabitans</taxon>
    </lineage>
</organism>
<accession>A0ABU4RRI2</accession>
<dbReference type="EMBL" id="JAXAFJ010000012">
    <property type="protein sequence ID" value="MDX6807456.1"/>
    <property type="molecule type" value="Genomic_DNA"/>
</dbReference>
<dbReference type="Proteomes" id="UP001274321">
    <property type="component" value="Unassembled WGS sequence"/>
</dbReference>